<comment type="caution">
    <text evidence="2">The sequence shown here is derived from an EMBL/GenBank/DDBJ whole genome shotgun (WGS) entry which is preliminary data.</text>
</comment>
<dbReference type="Proteomes" id="UP000435112">
    <property type="component" value="Unassembled WGS sequence"/>
</dbReference>
<feature type="region of interest" description="Disordered" evidence="1">
    <location>
        <begin position="125"/>
        <end position="147"/>
    </location>
</feature>
<dbReference type="EMBL" id="QXFU01000588">
    <property type="protein sequence ID" value="KAE9028404.1"/>
    <property type="molecule type" value="Genomic_DNA"/>
</dbReference>
<gene>
    <name evidence="2" type="ORF">PR002_g10413</name>
</gene>
<dbReference type="OrthoDB" id="63702at2759"/>
<protein>
    <submittedName>
        <fullName evidence="2">Uncharacterized protein</fullName>
    </submittedName>
</protein>
<dbReference type="AlphaFoldDB" id="A0A6A3MIK2"/>
<evidence type="ECO:0000313" key="2">
    <source>
        <dbReference type="EMBL" id="KAE9028404.1"/>
    </source>
</evidence>
<organism evidence="2 3">
    <name type="scientific">Phytophthora rubi</name>
    <dbReference type="NCBI Taxonomy" id="129364"/>
    <lineage>
        <taxon>Eukaryota</taxon>
        <taxon>Sar</taxon>
        <taxon>Stramenopiles</taxon>
        <taxon>Oomycota</taxon>
        <taxon>Peronosporomycetes</taxon>
        <taxon>Peronosporales</taxon>
        <taxon>Peronosporaceae</taxon>
        <taxon>Phytophthora</taxon>
    </lineage>
</organism>
<proteinExistence type="predicted"/>
<evidence type="ECO:0000256" key="1">
    <source>
        <dbReference type="SAM" id="MobiDB-lite"/>
    </source>
</evidence>
<name>A0A6A3MIK2_9STRA</name>
<evidence type="ECO:0000313" key="3">
    <source>
        <dbReference type="Proteomes" id="UP000435112"/>
    </source>
</evidence>
<accession>A0A6A3MIK2</accession>
<sequence>MSATRYDPLEPSGLPLSPSMERAFLEAFADISELDDVSARNKEQSCPRSYEIDSTSLRLAMPTQVDREEMAPNMMHLATFKNATEAKRAKRSAIEKKSRQRRKNVFKCMREEVKQLENVYADMSKRMNSESSSGLSKSLGNSSGGASMDELQQKYEQLSLVALALEEDRTVLRRLLQEHNSFQRYSRSVLEDRRAVWDSGVPPSLSFAAKFHRFSASECYAFVRKTYEEIQKFTECEIVESTRSSFMGWTDQHKYYRNTQTLLFAFTKQFPSENVENLFTKTWNLFLDGHQLEKMVFDSSTRTRLEVLQVLNDDLCIVRRDYRPSRLQITLTSVQIMFRLQTRTGFTFCRRTISSPEIENALEPHEHLVDTFHWYDYGLFHLEFYSLLPLFFFSSLTCQGAFQPAV</sequence>
<reference evidence="2 3" key="1">
    <citation type="submission" date="2018-09" db="EMBL/GenBank/DDBJ databases">
        <title>Genomic investigation of the strawberry pathogen Phytophthora fragariae indicates pathogenicity is determined by transcriptional variation in three key races.</title>
        <authorList>
            <person name="Adams T.M."/>
            <person name="Armitage A.D."/>
            <person name="Sobczyk M.K."/>
            <person name="Bates H.J."/>
            <person name="Dunwell J.M."/>
            <person name="Nellist C.F."/>
            <person name="Harrison R.J."/>
        </authorList>
    </citation>
    <scope>NUCLEOTIDE SEQUENCE [LARGE SCALE GENOMIC DNA]</scope>
    <source>
        <strain evidence="2 3">SCRP324</strain>
    </source>
</reference>
<feature type="compositionally biased region" description="Low complexity" evidence="1">
    <location>
        <begin position="129"/>
        <end position="147"/>
    </location>
</feature>